<reference evidence="1" key="1">
    <citation type="submission" date="2014-11" db="EMBL/GenBank/DDBJ databases">
        <authorList>
            <person name="Amaro Gonzalez C."/>
        </authorList>
    </citation>
    <scope>NUCLEOTIDE SEQUENCE</scope>
</reference>
<accession>A0A0E9TFU7</accession>
<dbReference type="AlphaFoldDB" id="A0A0E9TFU7"/>
<name>A0A0E9TFU7_ANGAN</name>
<dbReference type="EMBL" id="GBXM01056260">
    <property type="protein sequence ID" value="JAH52317.1"/>
    <property type="molecule type" value="Transcribed_RNA"/>
</dbReference>
<sequence length="31" mass="3855">MYGFFFLHQRQPCPKCPYKHHTSLLLYNKKK</sequence>
<evidence type="ECO:0000313" key="1">
    <source>
        <dbReference type="EMBL" id="JAH52317.1"/>
    </source>
</evidence>
<reference evidence="1" key="2">
    <citation type="journal article" date="2015" name="Fish Shellfish Immunol.">
        <title>Early steps in the European eel (Anguilla anguilla)-Vibrio vulnificus interaction in the gills: Role of the RtxA13 toxin.</title>
        <authorList>
            <person name="Callol A."/>
            <person name="Pajuelo D."/>
            <person name="Ebbesson L."/>
            <person name="Teles M."/>
            <person name="MacKenzie S."/>
            <person name="Amaro C."/>
        </authorList>
    </citation>
    <scope>NUCLEOTIDE SEQUENCE</scope>
</reference>
<proteinExistence type="predicted"/>
<protein>
    <submittedName>
        <fullName evidence="1">Uncharacterized protein</fullName>
    </submittedName>
</protein>
<organism evidence="1">
    <name type="scientific">Anguilla anguilla</name>
    <name type="common">European freshwater eel</name>
    <name type="synonym">Muraena anguilla</name>
    <dbReference type="NCBI Taxonomy" id="7936"/>
    <lineage>
        <taxon>Eukaryota</taxon>
        <taxon>Metazoa</taxon>
        <taxon>Chordata</taxon>
        <taxon>Craniata</taxon>
        <taxon>Vertebrata</taxon>
        <taxon>Euteleostomi</taxon>
        <taxon>Actinopterygii</taxon>
        <taxon>Neopterygii</taxon>
        <taxon>Teleostei</taxon>
        <taxon>Anguilliformes</taxon>
        <taxon>Anguillidae</taxon>
        <taxon>Anguilla</taxon>
    </lineage>
</organism>